<reference evidence="2" key="1">
    <citation type="submission" date="2021-06" db="EMBL/GenBank/DDBJ databases">
        <title>Parelaphostrongylus tenuis whole genome reference sequence.</title>
        <authorList>
            <person name="Garwood T.J."/>
            <person name="Larsen P.A."/>
            <person name="Fountain-Jones N.M."/>
            <person name="Garbe J.R."/>
            <person name="Macchietto M.G."/>
            <person name="Kania S.A."/>
            <person name="Gerhold R.W."/>
            <person name="Richards J.E."/>
            <person name="Wolf T.M."/>
        </authorList>
    </citation>
    <scope>NUCLEOTIDE SEQUENCE</scope>
    <source>
        <strain evidence="2">MNPRO001-30</strain>
        <tissue evidence="2">Meninges</tissue>
    </source>
</reference>
<evidence type="ECO:0000313" key="3">
    <source>
        <dbReference type="Proteomes" id="UP001196413"/>
    </source>
</evidence>
<proteinExistence type="predicted"/>
<accession>A0AAD5LW93</accession>
<keyword evidence="1" id="KW-0812">Transmembrane</keyword>
<feature type="transmembrane region" description="Helical" evidence="1">
    <location>
        <begin position="20"/>
        <end position="42"/>
    </location>
</feature>
<keyword evidence="3" id="KW-1185">Reference proteome</keyword>
<gene>
    <name evidence="2" type="ORF">KIN20_001531</name>
</gene>
<dbReference type="EMBL" id="JAHQIW010000203">
    <property type="protein sequence ID" value="KAJ1346655.1"/>
    <property type="molecule type" value="Genomic_DNA"/>
</dbReference>
<protein>
    <submittedName>
        <fullName evidence="2">Uncharacterized protein</fullName>
    </submittedName>
</protein>
<organism evidence="2 3">
    <name type="scientific">Parelaphostrongylus tenuis</name>
    <name type="common">Meningeal worm</name>
    <dbReference type="NCBI Taxonomy" id="148309"/>
    <lineage>
        <taxon>Eukaryota</taxon>
        <taxon>Metazoa</taxon>
        <taxon>Ecdysozoa</taxon>
        <taxon>Nematoda</taxon>
        <taxon>Chromadorea</taxon>
        <taxon>Rhabditida</taxon>
        <taxon>Rhabditina</taxon>
        <taxon>Rhabditomorpha</taxon>
        <taxon>Strongyloidea</taxon>
        <taxon>Metastrongylidae</taxon>
        <taxon>Parelaphostrongylus</taxon>
    </lineage>
</organism>
<comment type="caution">
    <text evidence="2">The sequence shown here is derived from an EMBL/GenBank/DDBJ whole genome shotgun (WGS) entry which is preliminary data.</text>
</comment>
<evidence type="ECO:0000313" key="2">
    <source>
        <dbReference type="EMBL" id="KAJ1346655.1"/>
    </source>
</evidence>
<keyword evidence="1" id="KW-1133">Transmembrane helix</keyword>
<evidence type="ECO:0000256" key="1">
    <source>
        <dbReference type="SAM" id="Phobius"/>
    </source>
</evidence>
<dbReference type="AlphaFoldDB" id="A0AAD5LW93"/>
<name>A0AAD5LW93_PARTN</name>
<dbReference type="Proteomes" id="UP001196413">
    <property type="component" value="Unassembled WGS sequence"/>
</dbReference>
<sequence length="86" mass="9905">MAMFKFIPALRITGYARFYIVAFENFAIISNAISLPVMLCLFNRDVREHARDLFRKSTTIITIRVTSTKGQERHATRQAEGGRCQH</sequence>
<keyword evidence="1" id="KW-0472">Membrane</keyword>